<proteinExistence type="predicted"/>
<dbReference type="InterPro" id="IPR058776">
    <property type="entry name" value="KhtT-like_N"/>
</dbReference>
<dbReference type="EMBL" id="LT607411">
    <property type="protein sequence ID" value="SCF06458.1"/>
    <property type="molecule type" value="Genomic_DNA"/>
</dbReference>
<dbReference type="GO" id="GO:0008324">
    <property type="term" value="F:monoatomic cation transmembrane transporter activity"/>
    <property type="evidence" value="ECO:0007669"/>
    <property type="project" value="InterPro"/>
</dbReference>
<dbReference type="Proteomes" id="UP000198242">
    <property type="component" value="Chromosome I"/>
</dbReference>
<protein>
    <submittedName>
        <fullName evidence="2">Potassium/proton antiporter regulatory subunit, CPA2 family</fullName>
    </submittedName>
</protein>
<dbReference type="RefSeq" id="WP_089006977.1">
    <property type="nucleotide sequence ID" value="NZ_LT607411.1"/>
</dbReference>
<dbReference type="InterPro" id="IPR036721">
    <property type="entry name" value="RCK_C_sf"/>
</dbReference>
<dbReference type="AlphaFoldDB" id="A0A1C4XD89"/>
<accession>A0A1C4XD89</accession>
<evidence type="ECO:0000313" key="3">
    <source>
        <dbReference type="Proteomes" id="UP000198242"/>
    </source>
</evidence>
<dbReference type="Gene3D" id="3.30.70.1450">
    <property type="entry name" value="Regulator of K+ conductance, C-terminal domain"/>
    <property type="match status" value="1"/>
</dbReference>
<dbReference type="OrthoDB" id="5242677at2"/>
<dbReference type="PROSITE" id="PS51202">
    <property type="entry name" value="RCK_C"/>
    <property type="match status" value="1"/>
</dbReference>
<name>A0A1C4XD89_MICVI</name>
<gene>
    <name evidence="2" type="ORF">GA0074695_3211</name>
</gene>
<reference evidence="3" key="1">
    <citation type="submission" date="2016-06" db="EMBL/GenBank/DDBJ databases">
        <authorList>
            <person name="Varghese N."/>
            <person name="Submissions Spin"/>
        </authorList>
    </citation>
    <scope>NUCLEOTIDE SEQUENCE [LARGE SCALE GENOMIC DNA]</scope>
    <source>
        <strain evidence="3">DSM 43909</strain>
    </source>
</reference>
<dbReference type="InterPro" id="IPR026278">
    <property type="entry name" value="KhtT"/>
</dbReference>
<dbReference type="PIRSF" id="PIRSF005028">
    <property type="entry name" value="KhtT"/>
    <property type="match status" value="1"/>
</dbReference>
<sequence length="167" mass="17761">MRVERTGLPGIGVRYAATTAGRQRLGVIHHLTGRRDLVFYDPEDPQAVAATVVLRPDEAHQVADLLDATVTIDHLTDLEQQIAGISAARIRIPAGSAYANRPIRDIRPHAGALIVAVRHDQQIVTAPGPDLVLHPGDTVVAVGDQEAIDALADILTPSTTTRPGTIS</sequence>
<dbReference type="Pfam" id="PF02080">
    <property type="entry name" value="TrkA_C"/>
    <property type="match status" value="1"/>
</dbReference>
<organism evidence="2 3">
    <name type="scientific">Micromonospora viridifaciens</name>
    <dbReference type="NCBI Taxonomy" id="1881"/>
    <lineage>
        <taxon>Bacteria</taxon>
        <taxon>Bacillati</taxon>
        <taxon>Actinomycetota</taxon>
        <taxon>Actinomycetes</taxon>
        <taxon>Micromonosporales</taxon>
        <taxon>Micromonosporaceae</taxon>
        <taxon>Micromonospora</taxon>
    </lineage>
</organism>
<dbReference type="Pfam" id="PF25991">
    <property type="entry name" value="KhtT_N"/>
    <property type="match status" value="1"/>
</dbReference>
<dbReference type="GO" id="GO:0006813">
    <property type="term" value="P:potassium ion transport"/>
    <property type="evidence" value="ECO:0007669"/>
    <property type="project" value="InterPro"/>
</dbReference>
<feature type="domain" description="RCK C-terminal" evidence="1">
    <location>
        <begin position="73"/>
        <end position="157"/>
    </location>
</feature>
<evidence type="ECO:0000313" key="2">
    <source>
        <dbReference type="EMBL" id="SCF06458.1"/>
    </source>
</evidence>
<dbReference type="SUPFAM" id="SSF116726">
    <property type="entry name" value="TrkA C-terminal domain-like"/>
    <property type="match status" value="1"/>
</dbReference>
<dbReference type="InterPro" id="IPR006037">
    <property type="entry name" value="RCK_C"/>
</dbReference>
<keyword evidence="3" id="KW-1185">Reference proteome</keyword>
<evidence type="ECO:0000259" key="1">
    <source>
        <dbReference type="PROSITE" id="PS51202"/>
    </source>
</evidence>